<dbReference type="InterPro" id="IPR036291">
    <property type="entry name" value="NAD(P)-bd_dom_sf"/>
</dbReference>
<dbReference type="STRING" id="1715693.PH7735_03178"/>
<evidence type="ECO:0000256" key="1">
    <source>
        <dbReference type="ARBA" id="ARBA00005959"/>
    </source>
</evidence>
<dbReference type="GeneID" id="83882167"/>
<comment type="pathway">
    <text evidence="5">Nucleotide-sugar biosynthesis; GDP-L-fucose biosynthesis via de novo pathway; GDP-L-fucose from GDP-alpha-D-mannose: step 2/2.</text>
</comment>
<dbReference type="EC" id="1.1.1.271" evidence="5"/>
<dbReference type="GO" id="GO:0070401">
    <property type="term" value="F:NADP+ binding"/>
    <property type="evidence" value="ECO:0007669"/>
    <property type="project" value="UniProtKB-UniRule"/>
</dbReference>
<feature type="binding site" evidence="5">
    <location>
        <position position="180"/>
    </location>
    <ligand>
        <name>NADP(+)</name>
        <dbReference type="ChEBI" id="CHEBI:58349"/>
    </ligand>
</feature>
<reference evidence="8" key="1">
    <citation type="submission" date="2015-09" db="EMBL/GenBank/DDBJ databases">
        <authorList>
            <person name="Rodrigo-Torres Lidia"/>
            <person name="Arahal R.David."/>
        </authorList>
    </citation>
    <scope>NUCLEOTIDE SEQUENCE [LARGE SCALE GENOMIC DNA]</scope>
    <source>
        <strain evidence="8">CECT 7735</strain>
    </source>
</reference>
<feature type="binding site" evidence="5">
    <location>
        <position position="203"/>
    </location>
    <ligand>
        <name>substrate</name>
    </ligand>
</feature>
<feature type="domain" description="NAD-dependent epimerase/dehydratase" evidence="6">
    <location>
        <begin position="8"/>
        <end position="231"/>
    </location>
</feature>
<evidence type="ECO:0000313" key="8">
    <source>
        <dbReference type="Proteomes" id="UP000051870"/>
    </source>
</evidence>
<keyword evidence="4 5" id="KW-0413">Isomerase</keyword>
<dbReference type="SUPFAM" id="SSF51735">
    <property type="entry name" value="NAD(P)-binding Rossmann-fold domains"/>
    <property type="match status" value="1"/>
</dbReference>
<evidence type="ECO:0000256" key="3">
    <source>
        <dbReference type="ARBA" id="ARBA00023002"/>
    </source>
</evidence>
<dbReference type="UniPathway" id="UPA00128">
    <property type="reaction ID" value="UER00191"/>
</dbReference>
<dbReference type="CDD" id="cd05239">
    <property type="entry name" value="GDP_FS_SDR_e"/>
    <property type="match status" value="1"/>
</dbReference>
<feature type="binding site" evidence="5">
    <location>
        <begin position="105"/>
        <end position="108"/>
    </location>
    <ligand>
        <name>NADP(+)</name>
        <dbReference type="ChEBI" id="CHEBI:58349"/>
    </ligand>
</feature>
<gene>
    <name evidence="5 7" type="primary">fcl</name>
    <name evidence="7" type="ORF">PH7735_03178</name>
</gene>
<dbReference type="Gene3D" id="3.90.25.10">
    <property type="entry name" value="UDP-galactose 4-epimerase, domain 1"/>
    <property type="match status" value="1"/>
</dbReference>
<accession>A0A0P1IE19</accession>
<evidence type="ECO:0000259" key="6">
    <source>
        <dbReference type="Pfam" id="PF01370"/>
    </source>
</evidence>
<keyword evidence="2 5" id="KW-0521">NADP</keyword>
<feature type="site" description="Important for catalytic activity" evidence="5">
    <location>
        <position position="107"/>
    </location>
</feature>
<evidence type="ECO:0000256" key="4">
    <source>
        <dbReference type="ARBA" id="ARBA00023235"/>
    </source>
</evidence>
<dbReference type="PANTHER" id="PTHR43238">
    <property type="entry name" value="GDP-L-FUCOSE SYNTHASE"/>
    <property type="match status" value="1"/>
</dbReference>
<keyword evidence="5" id="KW-0511">Multifunctional enzyme</keyword>
<dbReference type="GO" id="GO:0016853">
    <property type="term" value="F:isomerase activity"/>
    <property type="evidence" value="ECO:0007669"/>
    <property type="project" value="UniProtKB-KW"/>
</dbReference>
<dbReference type="GO" id="GO:0042351">
    <property type="term" value="P:'de novo' GDP-L-fucose biosynthetic process"/>
    <property type="evidence" value="ECO:0007669"/>
    <property type="project" value="UniProtKB-UniRule"/>
</dbReference>
<feature type="binding site" evidence="5">
    <location>
        <position position="188"/>
    </location>
    <ligand>
        <name>substrate</name>
    </ligand>
</feature>
<comment type="similarity">
    <text evidence="1 5">Belongs to the NAD(P)-dependent epimerase/dehydratase family. Fucose synthase subfamily.</text>
</comment>
<dbReference type="EMBL" id="CYTW01000004">
    <property type="protein sequence ID" value="CUK07933.1"/>
    <property type="molecule type" value="Genomic_DNA"/>
</dbReference>
<comment type="catalytic activity">
    <reaction evidence="5">
        <text>GDP-beta-L-fucose + NADP(+) = GDP-4-dehydro-alpha-D-rhamnose + NADPH + H(+)</text>
        <dbReference type="Rhea" id="RHEA:18885"/>
        <dbReference type="ChEBI" id="CHEBI:15378"/>
        <dbReference type="ChEBI" id="CHEBI:57273"/>
        <dbReference type="ChEBI" id="CHEBI:57783"/>
        <dbReference type="ChEBI" id="CHEBI:57964"/>
        <dbReference type="ChEBI" id="CHEBI:58349"/>
        <dbReference type="EC" id="1.1.1.271"/>
    </reaction>
</comment>
<dbReference type="RefSeq" id="WP_058312354.1">
    <property type="nucleotide sequence ID" value="NZ_CYTW01000004.1"/>
</dbReference>
<feature type="site" description="Important for catalytic activity" evidence="5">
    <location>
        <position position="109"/>
    </location>
</feature>
<dbReference type="Pfam" id="PF01370">
    <property type="entry name" value="Epimerase"/>
    <property type="match status" value="1"/>
</dbReference>
<comment type="caution">
    <text evidence="5">Lacks conserved residue(s) required for the propagation of feature annotation.</text>
</comment>
<sequence length="311" mass="34235">MAKNGRLLLTGGSGMVGRNILEHPLSAEWDIVAPTSRELDLTDANAVNEYVAEVQPDLVVHAAGQVGGIQANMAHPVAFLERNTSMGRNIIMASYQSGVQKFLNLASTCMYPRAAPNPLSEDMILTGELEPTNEGYALAKIMATRLCQYIGREDEAAQYKTLIPCNLFGRHDKFDPKHSHLLPAIIHKVHLAKTNGEDTVEIWGDGTARREFMYAGDLADAVLKASGDIDNLPDLMNTGLGHDFSINEYYQTVADVIGWKGDFVHDLSKPVGMKQKLCATDRQSAWGWSAPTTLHDAIQRTYDFYLNEATK</sequence>
<feature type="active site" description="Proton donor/acceptor" evidence="5">
    <location>
        <position position="136"/>
    </location>
</feature>
<evidence type="ECO:0000256" key="5">
    <source>
        <dbReference type="HAMAP-Rule" id="MF_00956"/>
    </source>
</evidence>
<name>A0A0P1IE19_9RHOB</name>
<proteinExistence type="inferred from homology"/>
<feature type="binding site" evidence="5">
    <location>
        <position position="140"/>
    </location>
    <ligand>
        <name>NADP(+)</name>
        <dbReference type="ChEBI" id="CHEBI:58349"/>
    </ligand>
</feature>
<evidence type="ECO:0000313" key="7">
    <source>
        <dbReference type="EMBL" id="CUK07933.1"/>
    </source>
</evidence>
<keyword evidence="8" id="KW-1185">Reference proteome</keyword>
<dbReference type="InterPro" id="IPR001509">
    <property type="entry name" value="Epimerase_deHydtase"/>
</dbReference>
<dbReference type="PANTHER" id="PTHR43238:SF1">
    <property type="entry name" value="GDP-L-FUCOSE SYNTHASE"/>
    <property type="match status" value="1"/>
</dbReference>
<dbReference type="GO" id="GO:0050577">
    <property type="term" value="F:GDP-L-fucose synthase activity"/>
    <property type="evidence" value="ECO:0007669"/>
    <property type="project" value="UniProtKB-UniRule"/>
</dbReference>
<protein>
    <recommendedName>
        <fullName evidence="5">GDP-L-fucose synthase</fullName>
        <ecNumber evidence="5">1.1.1.271</ecNumber>
    </recommendedName>
    <alternativeName>
        <fullName evidence="5">GDP-4-keto-6-deoxy-D-mannose-3,5-epimerase-4-reductase</fullName>
    </alternativeName>
</protein>
<feature type="binding site" evidence="5">
    <location>
        <begin position="11"/>
        <end position="17"/>
    </location>
    <ligand>
        <name>NADP(+)</name>
        <dbReference type="ChEBI" id="CHEBI:58349"/>
    </ligand>
</feature>
<keyword evidence="3 5" id="KW-0560">Oxidoreductase</keyword>
<comment type="function">
    <text evidence="5">Catalyzes the two-step NADP-dependent conversion of GDP-4-dehydro-6-deoxy-D-mannose to GDP-fucose, involving an epimerase and a reductase reaction.</text>
</comment>
<dbReference type="HAMAP" id="MF_00956">
    <property type="entry name" value="GDP_fucose_synth"/>
    <property type="match status" value="1"/>
</dbReference>
<feature type="binding site" evidence="5">
    <location>
        <begin position="164"/>
        <end position="167"/>
    </location>
    <ligand>
        <name>NADP(+)</name>
        <dbReference type="ChEBI" id="CHEBI:58349"/>
    </ligand>
</feature>
<dbReference type="AlphaFoldDB" id="A0A0P1IE19"/>
<dbReference type="Gene3D" id="3.40.50.720">
    <property type="entry name" value="NAD(P)-binding Rossmann-like Domain"/>
    <property type="match status" value="1"/>
</dbReference>
<evidence type="ECO:0000256" key="2">
    <source>
        <dbReference type="ARBA" id="ARBA00022857"/>
    </source>
</evidence>
<organism evidence="7 8">
    <name type="scientific">Shimia thalassica</name>
    <dbReference type="NCBI Taxonomy" id="1715693"/>
    <lineage>
        <taxon>Bacteria</taxon>
        <taxon>Pseudomonadati</taxon>
        <taxon>Pseudomonadota</taxon>
        <taxon>Alphaproteobacteria</taxon>
        <taxon>Rhodobacterales</taxon>
        <taxon>Roseobacteraceae</taxon>
    </lineage>
</organism>
<dbReference type="InterPro" id="IPR028614">
    <property type="entry name" value="GDP_fucose/colitose_synth"/>
</dbReference>
<feature type="binding site" evidence="5">
    <location>
        <position position="210"/>
    </location>
    <ligand>
        <name>substrate</name>
    </ligand>
</feature>
<dbReference type="Proteomes" id="UP000051870">
    <property type="component" value="Unassembled WGS sequence"/>
</dbReference>